<dbReference type="InterPro" id="IPR027417">
    <property type="entry name" value="P-loop_NTPase"/>
</dbReference>
<dbReference type="InterPro" id="IPR050683">
    <property type="entry name" value="Bact_Polysacc_Export_ATP-bd"/>
</dbReference>
<name>A0A059FV70_9PROT</name>
<accession>A0A059FV70</accession>
<dbReference type="GO" id="GO:0016020">
    <property type="term" value="C:membrane"/>
    <property type="evidence" value="ECO:0007669"/>
    <property type="project" value="InterPro"/>
</dbReference>
<dbReference type="PANTHER" id="PTHR46743:SF2">
    <property type="entry name" value="TEICHOIC ACIDS EXPORT ATP-BINDING PROTEIN TAGH"/>
    <property type="match status" value="1"/>
</dbReference>
<feature type="domain" description="ABC transporter" evidence="5">
    <location>
        <begin position="8"/>
        <end position="227"/>
    </location>
</feature>
<dbReference type="AlphaFoldDB" id="A0A059FV70"/>
<dbReference type="InterPro" id="IPR003439">
    <property type="entry name" value="ABC_transporter-like_ATP-bd"/>
</dbReference>
<gene>
    <name evidence="6" type="ORF">HJO_04180</name>
</gene>
<evidence type="ECO:0000313" key="6">
    <source>
        <dbReference type="EMBL" id="KCZ94544.1"/>
    </source>
</evidence>
<evidence type="ECO:0000256" key="1">
    <source>
        <dbReference type="ARBA" id="ARBA00005417"/>
    </source>
</evidence>
<dbReference type="PATRIC" id="fig|1280950.3.peg.852"/>
<dbReference type="EMBL" id="ARYK01000001">
    <property type="protein sequence ID" value="KCZ94544.1"/>
    <property type="molecule type" value="Genomic_DNA"/>
</dbReference>
<dbReference type="CDD" id="cd03220">
    <property type="entry name" value="ABC_KpsT_Wzt"/>
    <property type="match status" value="1"/>
</dbReference>
<keyword evidence="2" id="KW-0813">Transport</keyword>
<reference evidence="6 7" key="1">
    <citation type="journal article" date="2014" name="Antonie Van Leeuwenhoek">
        <title>Hyphomonas beringensis sp. nov. and Hyphomonas chukchiensis sp. nov., isolated from surface seawater of the Bering Sea and Chukchi Sea.</title>
        <authorList>
            <person name="Li C."/>
            <person name="Lai Q."/>
            <person name="Li G."/>
            <person name="Dong C."/>
            <person name="Wang J."/>
            <person name="Liao Y."/>
            <person name="Shao Z."/>
        </authorList>
    </citation>
    <scope>NUCLEOTIDE SEQUENCE [LARGE SCALE GENOMIC DNA]</scope>
    <source>
        <strain evidence="6 7">MHS-2</strain>
    </source>
</reference>
<dbReference type="Proteomes" id="UP000025171">
    <property type="component" value="Unassembled WGS sequence"/>
</dbReference>
<dbReference type="GO" id="GO:0005524">
    <property type="term" value="F:ATP binding"/>
    <property type="evidence" value="ECO:0007669"/>
    <property type="project" value="UniProtKB-KW"/>
</dbReference>
<dbReference type="GO" id="GO:0016887">
    <property type="term" value="F:ATP hydrolysis activity"/>
    <property type="evidence" value="ECO:0007669"/>
    <property type="project" value="InterPro"/>
</dbReference>
<evidence type="ECO:0000256" key="3">
    <source>
        <dbReference type="ARBA" id="ARBA00022741"/>
    </source>
</evidence>
<keyword evidence="3" id="KW-0547">Nucleotide-binding</keyword>
<dbReference type="STRING" id="1280950.HJO_04180"/>
<evidence type="ECO:0000256" key="2">
    <source>
        <dbReference type="ARBA" id="ARBA00022448"/>
    </source>
</evidence>
<keyword evidence="4 6" id="KW-0067">ATP-binding</keyword>
<dbReference type="PROSITE" id="PS50893">
    <property type="entry name" value="ABC_TRANSPORTER_2"/>
    <property type="match status" value="1"/>
</dbReference>
<keyword evidence="7" id="KW-1185">Reference proteome</keyword>
<dbReference type="CDD" id="cd10147">
    <property type="entry name" value="Wzt_C-like"/>
    <property type="match status" value="1"/>
</dbReference>
<evidence type="ECO:0000259" key="5">
    <source>
        <dbReference type="PROSITE" id="PS50893"/>
    </source>
</evidence>
<dbReference type="SMART" id="SM00382">
    <property type="entry name" value="AAA"/>
    <property type="match status" value="1"/>
</dbReference>
<dbReference type="Gene3D" id="3.40.50.300">
    <property type="entry name" value="P-loop containing nucleotide triphosphate hydrolases"/>
    <property type="match status" value="1"/>
</dbReference>
<dbReference type="GO" id="GO:0140359">
    <property type="term" value="F:ABC-type transporter activity"/>
    <property type="evidence" value="ECO:0007669"/>
    <property type="project" value="InterPro"/>
</dbReference>
<dbReference type="eggNOG" id="COG1134">
    <property type="taxonomic scope" value="Bacteria"/>
</dbReference>
<dbReference type="Gene3D" id="2.70.50.60">
    <property type="entry name" value="abc- transporter (atp binding component) like domain"/>
    <property type="match status" value="1"/>
</dbReference>
<dbReference type="InterPro" id="IPR015860">
    <property type="entry name" value="ABC_transpr_TagH-like"/>
</dbReference>
<dbReference type="InterPro" id="IPR029439">
    <property type="entry name" value="Wzt_C"/>
</dbReference>
<proteinExistence type="inferred from homology"/>
<protein>
    <submittedName>
        <fullName evidence="6">Putative polysaccharide ABC transporter ATP-binding protein</fullName>
    </submittedName>
</protein>
<dbReference type="SUPFAM" id="SSF52540">
    <property type="entry name" value="P-loop containing nucleoside triphosphate hydrolases"/>
    <property type="match status" value="1"/>
</dbReference>
<evidence type="ECO:0000313" key="7">
    <source>
        <dbReference type="Proteomes" id="UP000025171"/>
    </source>
</evidence>
<comment type="caution">
    <text evidence="6">The sequence shown here is derived from an EMBL/GenBank/DDBJ whole genome shotgun (WGS) entry which is preliminary data.</text>
</comment>
<organism evidence="6 7">
    <name type="scientific">Hyphomonas johnsonii MHS-2</name>
    <dbReference type="NCBI Taxonomy" id="1280950"/>
    <lineage>
        <taxon>Bacteria</taxon>
        <taxon>Pseudomonadati</taxon>
        <taxon>Pseudomonadota</taxon>
        <taxon>Alphaproteobacteria</taxon>
        <taxon>Hyphomonadales</taxon>
        <taxon>Hyphomonadaceae</taxon>
        <taxon>Hyphomonas</taxon>
    </lineage>
</organism>
<evidence type="ECO:0000256" key="4">
    <source>
        <dbReference type="ARBA" id="ARBA00022840"/>
    </source>
</evidence>
<comment type="similarity">
    <text evidence="1">Belongs to the ABC transporter superfamily.</text>
</comment>
<dbReference type="InterPro" id="IPR003593">
    <property type="entry name" value="AAA+_ATPase"/>
</dbReference>
<sequence length="396" mass="42951">MAGVKALVGKSETETANREFWALRDINFDVAQGEVVGVIGRNGAGKSTLLKLLSRITHPTEGRIEIQGRVGSLLEVGTGFDRELTGRENTYLNGAILGMRKKEIDRKFDEIVAFAEIEKFIDTPVKRYSSGMYTRLAFAVAAHLEPEILIIDEVLAVGDARFQARCLGKMGDVAKQGRTVLFVSHNMAAVTSFCPRTIWLDRGHVKEIGSTQGIVTRYLQHGGEDSGHVRFDTAAAPGSDAVRLLGVRTRNGAGQTTNTFGTNERIRVELDYETLRPTKGLRLGVTLVGSGGETVLSSKDLDVFDPDLARPAGRHISTCEIPANFLNIGQFFLSVGSDFPMVQGHFNVDRVLTFTVEASADMVGGHVPDSRAGLIRVQLPWTMESANGVGTQSSSD</sequence>
<dbReference type="PANTHER" id="PTHR46743">
    <property type="entry name" value="TEICHOIC ACIDS EXPORT ATP-BINDING PROTEIN TAGH"/>
    <property type="match status" value="1"/>
</dbReference>
<dbReference type="Pfam" id="PF00005">
    <property type="entry name" value="ABC_tran"/>
    <property type="match status" value="1"/>
</dbReference>